<comment type="caution">
    <text evidence="3">The sequence shown here is derived from an EMBL/GenBank/DDBJ whole genome shotgun (WGS) entry which is preliminary data.</text>
</comment>
<feature type="compositionally biased region" description="Basic and acidic residues" evidence="1">
    <location>
        <begin position="57"/>
        <end position="72"/>
    </location>
</feature>
<dbReference type="Proteomes" id="UP000253529">
    <property type="component" value="Unassembled WGS sequence"/>
</dbReference>
<dbReference type="AlphaFoldDB" id="A0A366EV86"/>
<gene>
    <name evidence="3" type="ORF">DFR50_13270</name>
</gene>
<evidence type="ECO:0000256" key="2">
    <source>
        <dbReference type="SAM" id="SignalP"/>
    </source>
</evidence>
<organism evidence="3 4">
    <name type="scientific">Roseiarcus fermentans</name>
    <dbReference type="NCBI Taxonomy" id="1473586"/>
    <lineage>
        <taxon>Bacteria</taxon>
        <taxon>Pseudomonadati</taxon>
        <taxon>Pseudomonadota</taxon>
        <taxon>Alphaproteobacteria</taxon>
        <taxon>Hyphomicrobiales</taxon>
        <taxon>Roseiarcaceae</taxon>
        <taxon>Roseiarcus</taxon>
    </lineage>
</organism>
<protein>
    <recommendedName>
        <fullName evidence="5">Secreted protein</fullName>
    </recommendedName>
</protein>
<keyword evidence="2" id="KW-0732">Signal</keyword>
<dbReference type="EMBL" id="QNRK01000032">
    <property type="protein sequence ID" value="RBP06292.1"/>
    <property type="molecule type" value="Genomic_DNA"/>
</dbReference>
<evidence type="ECO:0000256" key="1">
    <source>
        <dbReference type="SAM" id="MobiDB-lite"/>
    </source>
</evidence>
<feature type="region of interest" description="Disordered" evidence="1">
    <location>
        <begin position="46"/>
        <end position="80"/>
    </location>
</feature>
<evidence type="ECO:0000313" key="3">
    <source>
        <dbReference type="EMBL" id="RBP06292.1"/>
    </source>
</evidence>
<proteinExistence type="predicted"/>
<accession>A0A366EV86</accession>
<feature type="signal peptide" evidence="2">
    <location>
        <begin position="1"/>
        <end position="20"/>
    </location>
</feature>
<feature type="chain" id="PRO_5016858558" description="Secreted protein" evidence="2">
    <location>
        <begin position="21"/>
        <end position="80"/>
    </location>
</feature>
<reference evidence="3 4" key="1">
    <citation type="submission" date="2018-06" db="EMBL/GenBank/DDBJ databases">
        <title>Genomic Encyclopedia of Type Strains, Phase IV (KMG-IV): sequencing the most valuable type-strain genomes for metagenomic binning, comparative biology and taxonomic classification.</title>
        <authorList>
            <person name="Goeker M."/>
        </authorList>
    </citation>
    <scope>NUCLEOTIDE SEQUENCE [LARGE SCALE GENOMIC DNA]</scope>
    <source>
        <strain evidence="3 4">DSM 24875</strain>
    </source>
</reference>
<sequence length="80" mass="8432">MTWSALIVSSFVIASAAALAASPAASEETHRPAGYAHRHAIPASAEALSPSRLAPAPRRDDDWDGLTRDTSECNRGCIDN</sequence>
<evidence type="ECO:0000313" key="4">
    <source>
        <dbReference type="Proteomes" id="UP000253529"/>
    </source>
</evidence>
<keyword evidence="4" id="KW-1185">Reference proteome</keyword>
<name>A0A366EV86_9HYPH</name>
<dbReference type="RefSeq" id="WP_113891706.1">
    <property type="nucleotide sequence ID" value="NZ_QNRK01000032.1"/>
</dbReference>
<evidence type="ECO:0008006" key="5">
    <source>
        <dbReference type="Google" id="ProtNLM"/>
    </source>
</evidence>